<dbReference type="Pfam" id="PF07992">
    <property type="entry name" value="Pyr_redox_2"/>
    <property type="match status" value="1"/>
</dbReference>
<sequence>MAFPAYTAKRNCSHTRTLRIHCALCWEGRLIPCFLPGALLVSKTENWDVVVVGAGPAGLSAALVLGRARRKVLICDKGTPRNWASKRMHGFITRDGIDPREFRSLAHAELARYPQVKFRAQVVVGATQLKSGAGFKVTLARGSPVLTRKLLLATGVLDRLPSVPGIEKFFGVSAFQCPYCHGWEFRDRAIAVYGRGKKGLEMARAMTAWTPDIVLCTDGGALSSAAQRQLQRNDIQVRTAPVAKLEGRHGELKQIVFRDGDTLACDALFFDTSSIEQSVLSRAIGCQYGSHGGIECGQYSATSVPGVYAAGNITRDVQLAIVAAAEGTRAAFGINRALTREDFANKLHRSTA</sequence>
<evidence type="ECO:0000313" key="4">
    <source>
        <dbReference type="EMBL" id="MFC4314172.1"/>
    </source>
</evidence>
<evidence type="ECO:0000256" key="2">
    <source>
        <dbReference type="ARBA" id="ARBA00023002"/>
    </source>
</evidence>
<keyword evidence="2" id="KW-0560">Oxidoreductase</keyword>
<dbReference type="RefSeq" id="WP_380605137.1">
    <property type="nucleotide sequence ID" value="NZ_JBHSDU010000015.1"/>
</dbReference>
<evidence type="ECO:0000313" key="5">
    <source>
        <dbReference type="Proteomes" id="UP001595904"/>
    </source>
</evidence>
<keyword evidence="5" id="KW-1185">Reference proteome</keyword>
<dbReference type="InterPro" id="IPR050097">
    <property type="entry name" value="Ferredoxin-NADP_redctase_2"/>
</dbReference>
<organism evidence="4 5">
    <name type="scientific">Steroidobacter flavus</name>
    <dbReference type="NCBI Taxonomy" id="1842136"/>
    <lineage>
        <taxon>Bacteria</taxon>
        <taxon>Pseudomonadati</taxon>
        <taxon>Pseudomonadota</taxon>
        <taxon>Gammaproteobacteria</taxon>
        <taxon>Steroidobacterales</taxon>
        <taxon>Steroidobacteraceae</taxon>
        <taxon>Steroidobacter</taxon>
    </lineage>
</organism>
<dbReference type="InterPro" id="IPR036188">
    <property type="entry name" value="FAD/NAD-bd_sf"/>
</dbReference>
<evidence type="ECO:0000256" key="1">
    <source>
        <dbReference type="ARBA" id="ARBA00022630"/>
    </source>
</evidence>
<dbReference type="SUPFAM" id="SSF51905">
    <property type="entry name" value="FAD/NAD(P)-binding domain"/>
    <property type="match status" value="1"/>
</dbReference>
<dbReference type="PANTHER" id="PTHR48105">
    <property type="entry name" value="THIOREDOXIN REDUCTASE 1-RELATED-RELATED"/>
    <property type="match status" value="1"/>
</dbReference>
<dbReference type="EMBL" id="JBHSDU010000015">
    <property type="protein sequence ID" value="MFC4314172.1"/>
    <property type="molecule type" value="Genomic_DNA"/>
</dbReference>
<gene>
    <name evidence="4" type="ORF">ACFPN2_34180</name>
</gene>
<name>A0ABV8T4L1_9GAMM</name>
<feature type="domain" description="FAD/NAD(P)-binding" evidence="3">
    <location>
        <begin position="48"/>
        <end position="327"/>
    </location>
</feature>
<evidence type="ECO:0000259" key="3">
    <source>
        <dbReference type="Pfam" id="PF07992"/>
    </source>
</evidence>
<dbReference type="InterPro" id="IPR023753">
    <property type="entry name" value="FAD/NAD-binding_dom"/>
</dbReference>
<keyword evidence="1" id="KW-0285">Flavoprotein</keyword>
<accession>A0ABV8T4L1</accession>
<dbReference type="Proteomes" id="UP001595904">
    <property type="component" value="Unassembled WGS sequence"/>
</dbReference>
<protein>
    <submittedName>
        <fullName evidence="4">NAD(P)/FAD-dependent oxidoreductase</fullName>
    </submittedName>
</protein>
<proteinExistence type="predicted"/>
<dbReference type="PRINTS" id="PR00469">
    <property type="entry name" value="PNDRDTASEII"/>
</dbReference>
<dbReference type="Gene3D" id="3.50.50.60">
    <property type="entry name" value="FAD/NAD(P)-binding domain"/>
    <property type="match status" value="2"/>
</dbReference>
<comment type="caution">
    <text evidence="4">The sequence shown here is derived from an EMBL/GenBank/DDBJ whole genome shotgun (WGS) entry which is preliminary data.</text>
</comment>
<reference evidence="5" key="1">
    <citation type="journal article" date="2019" name="Int. J. Syst. Evol. Microbiol.">
        <title>The Global Catalogue of Microorganisms (GCM) 10K type strain sequencing project: providing services to taxonomists for standard genome sequencing and annotation.</title>
        <authorList>
            <consortium name="The Broad Institute Genomics Platform"/>
            <consortium name="The Broad Institute Genome Sequencing Center for Infectious Disease"/>
            <person name="Wu L."/>
            <person name="Ma J."/>
        </authorList>
    </citation>
    <scope>NUCLEOTIDE SEQUENCE [LARGE SCALE GENOMIC DNA]</scope>
    <source>
        <strain evidence="5">CGMCC 1.10759</strain>
    </source>
</reference>
<dbReference type="PRINTS" id="PR00368">
    <property type="entry name" value="FADPNR"/>
</dbReference>